<dbReference type="GO" id="GO:0006508">
    <property type="term" value="P:proteolysis"/>
    <property type="evidence" value="ECO:0007669"/>
    <property type="project" value="TreeGrafter"/>
</dbReference>
<comment type="caution">
    <text evidence="9">The sequence shown here is derived from an EMBL/GenBank/DDBJ whole genome shotgun (WGS) entry which is preliminary data.</text>
</comment>
<evidence type="ECO:0000256" key="1">
    <source>
        <dbReference type="ARBA" id="ARBA00001424"/>
    </source>
</evidence>
<dbReference type="GO" id="GO:0030145">
    <property type="term" value="F:manganese ion binding"/>
    <property type="evidence" value="ECO:0007669"/>
    <property type="project" value="InterPro"/>
</dbReference>
<dbReference type="EMBL" id="JADKGY010000025">
    <property type="protein sequence ID" value="MBK9983768.1"/>
    <property type="molecule type" value="Genomic_DNA"/>
</dbReference>
<dbReference type="PANTHER" id="PTHR43226">
    <property type="entry name" value="XAA-PRO AMINOPEPTIDASE 3"/>
    <property type="match status" value="1"/>
</dbReference>
<keyword evidence="6" id="KW-0378">Hydrolase</keyword>
<dbReference type="InterPro" id="IPR036005">
    <property type="entry name" value="Creatinase/aminopeptidase-like"/>
</dbReference>
<comment type="catalytic activity">
    <reaction evidence="1">
        <text>Release of any N-terminal amino acid, including proline, that is linked to proline, even from a dipeptide or tripeptide.</text>
        <dbReference type="EC" id="3.4.11.9"/>
    </reaction>
</comment>
<dbReference type="Proteomes" id="UP000808337">
    <property type="component" value="Unassembled WGS sequence"/>
</dbReference>
<feature type="domain" description="Aminopeptidase P N-terminal" evidence="8">
    <location>
        <begin position="6"/>
        <end position="141"/>
    </location>
</feature>
<keyword evidence="9" id="KW-0645">Protease</keyword>
<evidence type="ECO:0000259" key="8">
    <source>
        <dbReference type="SMART" id="SM01011"/>
    </source>
</evidence>
<proteinExistence type="inferred from homology"/>
<dbReference type="PANTHER" id="PTHR43226:SF4">
    <property type="entry name" value="XAA-PRO AMINOPEPTIDASE 3"/>
    <property type="match status" value="1"/>
</dbReference>
<accession>A0A9D7SXF9</accession>
<dbReference type="Gene3D" id="3.40.350.10">
    <property type="entry name" value="Creatinase/prolidase N-terminal domain"/>
    <property type="match status" value="1"/>
</dbReference>
<dbReference type="GO" id="GO:0070006">
    <property type="term" value="F:metalloaminopeptidase activity"/>
    <property type="evidence" value="ECO:0007669"/>
    <property type="project" value="InterPro"/>
</dbReference>
<dbReference type="InterPro" id="IPR007865">
    <property type="entry name" value="Aminopep_P_N"/>
</dbReference>
<keyword evidence="9" id="KW-0031">Aminopeptidase</keyword>
<comment type="cofactor">
    <cofactor evidence="2">
        <name>Mn(2+)</name>
        <dbReference type="ChEBI" id="CHEBI:29035"/>
    </cofactor>
</comment>
<dbReference type="Pfam" id="PF00557">
    <property type="entry name" value="Peptidase_M24"/>
    <property type="match status" value="1"/>
</dbReference>
<evidence type="ECO:0000313" key="10">
    <source>
        <dbReference type="Proteomes" id="UP000808337"/>
    </source>
</evidence>
<sequence length="431" mass="48837">MRYDLISSSLFTDRRKAFIKKMKPGSIAIFCSSDQMPRSGDQHFPFRQDSALFALSGLDQPGTVIVLYPDAAKDSLKEIAFILSTDPEHTIWNGKRLDAKEAKKISGITTIKTIEAWNKIMTPLLLSANAIYINEHEQDRSHTEIPSQNVRMGSLLKPLYPSHTFLRTQPILQQLSMIKHPQEIELMKRAVEVTGLAFERVLKTIKPKLKEYEVEAELTYVLSANGCQHAFEPIVASGKSACILHYIKNDQVIKPDTLVLLDFGAEYAYMASDMSRTIPASGKFSLRQRQIYTSVLSVLNEVTDMMNPGMTINQLNKEAAKLIERELINLRILRKSDIRRQPKEAPLWKKYFMHGVSHHLGFDVHDISDRSVPFKAGMVLTCEPGIYIPEENIGIRLENDILITKKGHRNLMASIPIDPDEIESMMNTSLL</sequence>
<reference evidence="9 10" key="1">
    <citation type="submission" date="2020-10" db="EMBL/GenBank/DDBJ databases">
        <title>Connecting structure to function with the recovery of over 1000 high-quality activated sludge metagenome-assembled genomes encoding full-length rRNA genes using long-read sequencing.</title>
        <authorList>
            <person name="Singleton C.M."/>
            <person name="Petriglieri F."/>
            <person name="Kristensen J.M."/>
            <person name="Kirkegaard R.H."/>
            <person name="Michaelsen T.Y."/>
            <person name="Andersen M.H."/>
            <person name="Karst S.M."/>
            <person name="Dueholm M.S."/>
            <person name="Nielsen P.H."/>
            <person name="Albertsen M."/>
        </authorList>
    </citation>
    <scope>NUCLEOTIDE SEQUENCE [LARGE SCALE GENOMIC DNA]</scope>
    <source>
        <strain evidence="9">Ribe_18-Q3-R11-54_MAXAC.273</strain>
    </source>
</reference>
<dbReference type="CDD" id="cd01087">
    <property type="entry name" value="Prolidase"/>
    <property type="match status" value="1"/>
</dbReference>
<dbReference type="Gene3D" id="3.90.230.10">
    <property type="entry name" value="Creatinase/methionine aminopeptidase superfamily"/>
    <property type="match status" value="1"/>
</dbReference>
<dbReference type="InterPro" id="IPR029149">
    <property type="entry name" value="Creatin/AminoP/Spt16_N"/>
</dbReference>
<name>A0A9D7SXF9_9BACT</name>
<protein>
    <recommendedName>
        <fullName evidence="4">Xaa-Pro aminopeptidase</fullName>
        <ecNumber evidence="4">3.4.11.9</ecNumber>
    </recommendedName>
</protein>
<evidence type="ECO:0000256" key="4">
    <source>
        <dbReference type="ARBA" id="ARBA00012574"/>
    </source>
</evidence>
<evidence type="ECO:0000256" key="2">
    <source>
        <dbReference type="ARBA" id="ARBA00001936"/>
    </source>
</evidence>
<organism evidence="9 10">
    <name type="scientific">Candidatus Opimibacter skivensis</name>
    <dbReference type="NCBI Taxonomy" id="2982028"/>
    <lineage>
        <taxon>Bacteria</taxon>
        <taxon>Pseudomonadati</taxon>
        <taxon>Bacteroidota</taxon>
        <taxon>Saprospiria</taxon>
        <taxon>Saprospirales</taxon>
        <taxon>Saprospiraceae</taxon>
        <taxon>Candidatus Opimibacter</taxon>
    </lineage>
</organism>
<evidence type="ECO:0000256" key="3">
    <source>
        <dbReference type="ARBA" id="ARBA00008766"/>
    </source>
</evidence>
<dbReference type="SUPFAM" id="SSF53092">
    <property type="entry name" value="Creatinase/prolidase N-terminal domain"/>
    <property type="match status" value="1"/>
</dbReference>
<dbReference type="InterPro" id="IPR000994">
    <property type="entry name" value="Pept_M24"/>
</dbReference>
<evidence type="ECO:0000256" key="7">
    <source>
        <dbReference type="ARBA" id="ARBA00023211"/>
    </source>
</evidence>
<dbReference type="SUPFAM" id="SSF55920">
    <property type="entry name" value="Creatinase/aminopeptidase"/>
    <property type="match status" value="1"/>
</dbReference>
<dbReference type="AlphaFoldDB" id="A0A9D7SXF9"/>
<gene>
    <name evidence="9" type="ORF">IPP15_15590</name>
</gene>
<dbReference type="SMART" id="SM01011">
    <property type="entry name" value="AMP_N"/>
    <property type="match status" value="1"/>
</dbReference>
<dbReference type="Pfam" id="PF05195">
    <property type="entry name" value="AMP_N"/>
    <property type="match status" value="1"/>
</dbReference>
<keyword evidence="5" id="KW-0479">Metal-binding</keyword>
<evidence type="ECO:0000256" key="6">
    <source>
        <dbReference type="ARBA" id="ARBA00022801"/>
    </source>
</evidence>
<dbReference type="InterPro" id="IPR052433">
    <property type="entry name" value="X-Pro_dipept-like"/>
</dbReference>
<evidence type="ECO:0000313" key="9">
    <source>
        <dbReference type="EMBL" id="MBK9983768.1"/>
    </source>
</evidence>
<dbReference type="EC" id="3.4.11.9" evidence="4"/>
<keyword evidence="7" id="KW-0464">Manganese</keyword>
<evidence type="ECO:0000256" key="5">
    <source>
        <dbReference type="ARBA" id="ARBA00022723"/>
    </source>
</evidence>
<comment type="similarity">
    <text evidence="3">Belongs to the peptidase M24B family.</text>
</comment>